<sequence length="409" mass="46436">MKILTNSHTLPCSYTSIFLPWVQFLRVFGRAPISASIESTKIKTSHIQFQTCSQKWVVIYTFIVQFLWLISVVCFASNTFFASSFPFQLFQLTTFETKYPLSELSPMTSYVAVSIDLTLNAATFIDNIISFVNSSKLARLLNNWNELMTEFNKLQNNLGKANHSHQSPIDFSNVINFRNKFMAFVLGVSTLFGVSVARNILEDTDLNSIAIGVLRAMNLTNGTFYFTLEDGKILLLFKMLEHAFDQILHQAKNTCEFSLVENGCRYNDLSDSAVKQLSALTVQVRKQCQETGKYLTVQMLVSLACILYYSTGALLIVVKGLLYFNKFGTANFMTVFPLVFAVWCFFRYCVIINGASRITEKIQRLHDLLVQSPTEMSLSGYVTLNRKLILGLLSQILTQIIIFLQFDNQ</sequence>
<proteinExistence type="predicted"/>
<keyword evidence="1" id="KW-1133">Transmembrane helix</keyword>
<evidence type="ECO:0000313" key="2">
    <source>
        <dbReference type="EMBL" id="CAL8073250.1"/>
    </source>
</evidence>
<dbReference type="EMBL" id="CAXLJM020000007">
    <property type="protein sequence ID" value="CAL8073250.1"/>
    <property type="molecule type" value="Genomic_DNA"/>
</dbReference>
<keyword evidence="1" id="KW-0472">Membrane</keyword>
<feature type="transmembrane region" description="Helical" evidence="1">
    <location>
        <begin position="330"/>
        <end position="355"/>
    </location>
</feature>
<keyword evidence="1" id="KW-0812">Transmembrane</keyword>
<gene>
    <name evidence="2" type="ORF">ODALV1_LOCUS2555</name>
</gene>
<accession>A0ABP1PTC2</accession>
<feature type="transmembrane region" description="Helical" evidence="1">
    <location>
        <begin position="388"/>
        <end position="406"/>
    </location>
</feature>
<feature type="transmembrane region" description="Helical" evidence="1">
    <location>
        <begin position="295"/>
        <end position="318"/>
    </location>
</feature>
<name>A0ABP1PTC2_9HEXA</name>
<protein>
    <recommendedName>
        <fullName evidence="4">Gustatory receptor</fullName>
    </recommendedName>
</protein>
<organism evidence="2 3">
    <name type="scientific">Orchesella dallaii</name>
    <dbReference type="NCBI Taxonomy" id="48710"/>
    <lineage>
        <taxon>Eukaryota</taxon>
        <taxon>Metazoa</taxon>
        <taxon>Ecdysozoa</taxon>
        <taxon>Arthropoda</taxon>
        <taxon>Hexapoda</taxon>
        <taxon>Collembola</taxon>
        <taxon>Entomobryomorpha</taxon>
        <taxon>Entomobryoidea</taxon>
        <taxon>Orchesellidae</taxon>
        <taxon>Orchesellinae</taxon>
        <taxon>Orchesella</taxon>
    </lineage>
</organism>
<reference evidence="2 3" key="1">
    <citation type="submission" date="2024-08" db="EMBL/GenBank/DDBJ databases">
        <authorList>
            <person name="Cucini C."/>
            <person name="Frati F."/>
        </authorList>
    </citation>
    <scope>NUCLEOTIDE SEQUENCE [LARGE SCALE GENOMIC DNA]</scope>
</reference>
<evidence type="ECO:0000256" key="1">
    <source>
        <dbReference type="SAM" id="Phobius"/>
    </source>
</evidence>
<dbReference type="Proteomes" id="UP001642540">
    <property type="component" value="Unassembled WGS sequence"/>
</dbReference>
<evidence type="ECO:0008006" key="4">
    <source>
        <dbReference type="Google" id="ProtNLM"/>
    </source>
</evidence>
<feature type="transmembrane region" description="Helical" evidence="1">
    <location>
        <begin position="57"/>
        <end position="87"/>
    </location>
</feature>
<evidence type="ECO:0000313" key="3">
    <source>
        <dbReference type="Proteomes" id="UP001642540"/>
    </source>
</evidence>
<feature type="transmembrane region" description="Helical" evidence="1">
    <location>
        <begin position="107"/>
        <end position="129"/>
    </location>
</feature>
<keyword evidence="3" id="KW-1185">Reference proteome</keyword>
<comment type="caution">
    <text evidence="2">The sequence shown here is derived from an EMBL/GenBank/DDBJ whole genome shotgun (WGS) entry which is preliminary data.</text>
</comment>